<evidence type="ECO:0000256" key="1">
    <source>
        <dbReference type="SAM" id="MobiDB-lite"/>
    </source>
</evidence>
<feature type="region of interest" description="Disordered" evidence="1">
    <location>
        <begin position="54"/>
        <end position="78"/>
    </location>
</feature>
<feature type="region of interest" description="Disordered" evidence="1">
    <location>
        <begin position="512"/>
        <end position="551"/>
    </location>
</feature>
<feature type="compositionally biased region" description="Basic residues" evidence="1">
    <location>
        <begin position="535"/>
        <end position="551"/>
    </location>
</feature>
<evidence type="ECO:0000259" key="2">
    <source>
        <dbReference type="Pfam" id="PF10145"/>
    </source>
</evidence>
<accession>A0A6L8LYC8</accession>
<reference evidence="3 4" key="1">
    <citation type="submission" date="2020-01" db="EMBL/GenBank/DDBJ databases">
        <title>Draft Genome Sequence of Vibrio sp. strain OCN044, Isolated from a Healthy Coral at Palmyra Atoll.</title>
        <authorList>
            <person name="Videau P."/>
            <person name="Loughran R."/>
            <person name="Esquivel A."/>
            <person name="Deadmond M."/>
            <person name="Paddock B.E."/>
            <person name="Saw J.H."/>
            <person name="Ushijima B."/>
        </authorList>
    </citation>
    <scope>NUCLEOTIDE SEQUENCE [LARGE SCALE GENOMIC DNA]</scope>
    <source>
        <strain evidence="3 4">OCN044</strain>
    </source>
</reference>
<dbReference type="InterPro" id="IPR010090">
    <property type="entry name" value="Phage_tape_meas"/>
</dbReference>
<feature type="compositionally biased region" description="Polar residues" evidence="1">
    <location>
        <begin position="64"/>
        <end position="74"/>
    </location>
</feature>
<evidence type="ECO:0000313" key="3">
    <source>
        <dbReference type="EMBL" id="MYM61134.1"/>
    </source>
</evidence>
<feature type="compositionally biased region" description="Polar residues" evidence="1">
    <location>
        <begin position="524"/>
        <end position="534"/>
    </location>
</feature>
<gene>
    <name evidence="3" type="ORF">GTG28_18045</name>
</gene>
<dbReference type="RefSeq" id="WP_160932298.1">
    <property type="nucleotide sequence ID" value="NZ_WWEU01000009.1"/>
</dbReference>
<name>A0A6L8LYC8_9VIBR</name>
<dbReference type="EMBL" id="WWEU01000009">
    <property type="protein sequence ID" value="MYM61134.1"/>
    <property type="molecule type" value="Genomic_DNA"/>
</dbReference>
<protein>
    <submittedName>
        <fullName evidence="3">Phage tail tape measure protein</fullName>
    </submittedName>
</protein>
<dbReference type="Proteomes" id="UP000478571">
    <property type="component" value="Unassembled WGS sequence"/>
</dbReference>
<dbReference type="AlphaFoldDB" id="A0A6L8LYC8"/>
<feature type="domain" description="Phage tail tape measure protein" evidence="2">
    <location>
        <begin position="157"/>
        <end position="351"/>
    </location>
</feature>
<comment type="caution">
    <text evidence="3">The sequence shown here is derived from an EMBL/GenBank/DDBJ whole genome shotgun (WGS) entry which is preliminary data.</text>
</comment>
<keyword evidence="4" id="KW-1185">Reference proteome</keyword>
<organism evidence="3 4">
    <name type="scientific">Vibrio tetraodonis subsp. pristinus</name>
    <dbReference type="NCBI Taxonomy" id="2695891"/>
    <lineage>
        <taxon>Bacteria</taxon>
        <taxon>Pseudomonadati</taxon>
        <taxon>Pseudomonadota</taxon>
        <taxon>Gammaproteobacteria</taxon>
        <taxon>Vibrionales</taxon>
        <taxon>Vibrionaceae</taxon>
        <taxon>Vibrio</taxon>
    </lineage>
</organism>
<dbReference type="Pfam" id="PF10145">
    <property type="entry name" value="PhageMin_Tail"/>
    <property type="match status" value="1"/>
</dbReference>
<sequence length="770" mass="81303">MDKKTQPGITISAQQVVAGFKTLESVQQGLINTLKQTQKQFSALNETLRLTNAGLRDSAKESELTTPRSQSGQDVESRWEKQKQEALEALPGVSDKAREVMMTAASTALYSSMNNEASYINVANNLDFGEQGLLSEEAKELRHALNALAVEMAGAKHGDVLNIAELGANGGIAKQDLEVFTRDTIMTAQAWGMTKEESAQKGIALRTSMGYEGGEVGQKQFMQMANMINEVNKNSGIAEKDLIDVMIKAAPRLSHSGFTEQEALSLANSLLLAGANKDDAARSAEDIASALNLGSSASDDQVAAFEKLGMDATSVSTAMKTDAMGTLVKVLEGIKGLNKQDQFATVKTLFGANSPLAANASVPYIESLLDDPTRLIETKEQAENANPDSVTKEYAASADTKQADMERSLDAFNNLSIVVGDKIWPAFSGILNAITDVTIATTQWIAESEGAASAILGFGGAILGGLAAYKAYRGAKFIGTLAGITKEALGMKKQPSAVDGASNAACTQCDDVDRSEKANRSRRVNQSGDQVRTRSNPKTRQPRSRPRNKLKPRILSFATSAASFLADKAKGVPSLISNGAKKVAQTTHTIRDKLKDKRVNPLPKKLLAFGPLKMGLRAIDIGTSLAQGDTASAVESGGGLLGGMGGAAAGAALGTMILPGVGTIVGATIGGMLGDSAGSDIASGLFDWFSKDDLPNKSEEIKAAQIQKAEQAQRPNVTFSPVVQVTGSEQPEKTAALTMDAIQQALAQFAREHGLDSDNLTQDFEHSLVN</sequence>
<evidence type="ECO:0000313" key="4">
    <source>
        <dbReference type="Proteomes" id="UP000478571"/>
    </source>
</evidence>
<proteinExistence type="predicted"/>
<dbReference type="NCBIfam" id="TIGR01760">
    <property type="entry name" value="tape_meas_TP901"/>
    <property type="match status" value="1"/>
</dbReference>